<accession>A0A5W4PUQ2</accession>
<organism evidence="1">
    <name type="scientific">Salmonella enteritidis</name>
    <dbReference type="NCBI Taxonomy" id="149539"/>
    <lineage>
        <taxon>Bacteria</taxon>
        <taxon>Pseudomonadati</taxon>
        <taxon>Pseudomonadota</taxon>
        <taxon>Gammaproteobacteria</taxon>
        <taxon>Enterobacterales</taxon>
        <taxon>Enterobacteriaceae</taxon>
        <taxon>Salmonella</taxon>
    </lineage>
</organism>
<dbReference type="EMBL" id="AAHJPS010000001">
    <property type="protein sequence ID" value="EBW9188121.1"/>
    <property type="molecule type" value="Genomic_DNA"/>
</dbReference>
<name>A0A5W4PUQ2_SALEN</name>
<protein>
    <submittedName>
        <fullName evidence="1">Uncharacterized protein</fullName>
    </submittedName>
</protein>
<comment type="caution">
    <text evidence="1">The sequence shown here is derived from an EMBL/GenBank/DDBJ whole genome shotgun (WGS) entry which is preliminary data.</text>
</comment>
<gene>
    <name evidence="1" type="ORF">BZT14_00410</name>
</gene>
<proteinExistence type="predicted"/>
<reference evidence="1" key="1">
    <citation type="submission" date="2018-08" db="EMBL/GenBank/DDBJ databases">
        <authorList>
            <person name="Ashton P.M."/>
            <person name="Dallman T."/>
            <person name="Nair S."/>
            <person name="De Pinna E."/>
            <person name="Peters T."/>
            <person name="Grant K."/>
        </authorList>
    </citation>
    <scope>NUCLEOTIDE SEQUENCE</scope>
    <source>
        <strain evidence="1">126847</strain>
    </source>
</reference>
<sequence>MIPSSPKELAELLGAKVECHPNVNPATGLRWDGTIASHEEIGLTVTFPKPMPAPIALAVNPKFYREEYTMSQSENAKQVIVDTLQDFDPEEFGPDADGGEARAAHIAEIIEEALKEKGFL</sequence>
<dbReference type="AlphaFoldDB" id="A0A5W4PUQ2"/>
<evidence type="ECO:0000313" key="1">
    <source>
        <dbReference type="EMBL" id="EBW9188121.1"/>
    </source>
</evidence>